<dbReference type="Proteomes" id="UP000030816">
    <property type="component" value="Unassembled WGS sequence"/>
</dbReference>
<evidence type="ECO:0000256" key="7">
    <source>
        <dbReference type="ARBA" id="ARBA00023180"/>
    </source>
</evidence>
<keyword evidence="9" id="KW-0732">Signal</keyword>
<dbReference type="InterPro" id="IPR053175">
    <property type="entry name" value="DHMBA_Reg_Transcription_Factor"/>
</dbReference>
<feature type="chain" id="PRO_5002081876" evidence="9">
    <location>
        <begin position="19"/>
        <end position="661"/>
    </location>
</feature>
<evidence type="ECO:0000256" key="2">
    <source>
        <dbReference type="ARBA" id="ARBA00022722"/>
    </source>
</evidence>
<reference evidence="10 11" key="1">
    <citation type="journal article" date="2014" name="Proc. Natl. Acad. Sci. U.S.A.">
        <title>Trajectory and genomic determinants of fungal-pathogen speciation and host adaptation.</title>
        <authorList>
            <person name="Hu X."/>
            <person name="Xiao G."/>
            <person name="Zheng P."/>
            <person name="Shang Y."/>
            <person name="Su Y."/>
            <person name="Zhang X."/>
            <person name="Liu X."/>
            <person name="Zhan S."/>
            <person name="St Leger R.J."/>
            <person name="Wang C."/>
        </authorList>
    </citation>
    <scope>NUCLEOTIDE SEQUENCE [LARGE SCALE GENOMIC DNA]</scope>
    <source>
        <strain evidence="10 11">ARSEF 1941</strain>
    </source>
</reference>
<feature type="signal peptide" evidence="9">
    <location>
        <begin position="1"/>
        <end position="18"/>
    </location>
</feature>
<organism evidence="10 11">
    <name type="scientific">Metarhizium album (strain ARSEF 1941)</name>
    <dbReference type="NCBI Taxonomy" id="1081103"/>
    <lineage>
        <taxon>Eukaryota</taxon>
        <taxon>Fungi</taxon>
        <taxon>Dikarya</taxon>
        <taxon>Ascomycota</taxon>
        <taxon>Pezizomycotina</taxon>
        <taxon>Sordariomycetes</taxon>
        <taxon>Hypocreomycetidae</taxon>
        <taxon>Hypocreales</taxon>
        <taxon>Clavicipitaceae</taxon>
        <taxon>Metarhizium</taxon>
    </lineage>
</organism>
<dbReference type="PANTHER" id="PTHR38791">
    <property type="entry name" value="ZN(II)2CYS6 TRANSCRIPTION FACTOR (EUROFUNG)-RELATED-RELATED"/>
    <property type="match status" value="1"/>
</dbReference>
<dbReference type="RefSeq" id="XP_040682118.1">
    <property type="nucleotide sequence ID" value="XM_040818854.1"/>
</dbReference>
<keyword evidence="8" id="KW-0539">Nucleus</keyword>
<dbReference type="GeneID" id="63734509"/>
<proteinExistence type="inferred from homology"/>
<keyword evidence="5" id="KW-0378">Hydrolase</keyword>
<comment type="similarity">
    <text evidence="1">Belongs to the nuclease type I family.</text>
</comment>
<comment type="caution">
    <text evidence="10">The sequence shown here is derived from an EMBL/GenBank/DDBJ whole genome shotgun (WGS) entry which is preliminary data.</text>
</comment>
<dbReference type="SUPFAM" id="SSF48537">
    <property type="entry name" value="Phospholipase C/P1 nuclease"/>
    <property type="match status" value="1"/>
</dbReference>
<dbReference type="GO" id="GO:0016788">
    <property type="term" value="F:hydrolase activity, acting on ester bonds"/>
    <property type="evidence" value="ECO:0007669"/>
    <property type="project" value="InterPro"/>
</dbReference>
<accession>A0A0B2X5L1</accession>
<sequence length="661" mass="72150">MCKLVSVLGLSATRAAYSVCLPSPTLPALSVLGNGIMIHANAHQADDYRATAVGKWSPPPHFVHAGSCSVDYNRDCSTTGCYISTLTTQRAGDKNLSNDDVAQALKSLAHFTGCLNQPLRVEAYQVCGNKINVTFDKHRDNLHSDWDLDTYVPEKPVGGGALPDVQHWADALCDRVPTGCSQCKRKGIECSGYRDPRALRVRDETSRTARKFEKKAPSYCEVLMHAPEKEESGSKGAVADQDSAWPCSRSGQLINSLLGDVRYPLQQDLQHTSMAYFLACYIYATPFQRYVPSFCLDGADPEGACPMTISATALAAYSRHVRSAQYLGYARQKYAGALTRVNESLSSPATAVLDRTLVSVLVLGLFEAIVFEAGKSPTSWTAHTLGAWQLIRLRGPQQVKSSLSRKILAHAINNVKTSCIQRSIPVPADLVAFDRQLALFRDADDASVRLSPIVQQIASVKARAMADPDCNLVHEALVLDQELAAFSEDCPAWMSYTVGPGSDSDAPGRVYEGVCHRYPSAYVAKLWNTIRLLRMLLVSLIGEIAAGQFDANLSRLRLPPVKPDLADYLRELEQYARGNMTTIATEVLASIPSFVEVDGFGRRFAPAGRSLAWPLSIIEGDSSCGEAAREHAYRNLEMLAGDLNMPQAVHPSRTSSMGEDW</sequence>
<keyword evidence="2" id="KW-0540">Nuclease</keyword>
<dbReference type="Pfam" id="PF02265">
    <property type="entry name" value="S1-P1_nuclease"/>
    <property type="match status" value="1"/>
</dbReference>
<keyword evidence="11" id="KW-1185">Reference proteome</keyword>
<keyword evidence="4" id="KW-0255">Endonuclease</keyword>
<name>A0A0B2X5L1_METAS</name>
<dbReference type="GO" id="GO:0006308">
    <property type="term" value="P:DNA catabolic process"/>
    <property type="evidence" value="ECO:0007669"/>
    <property type="project" value="InterPro"/>
</dbReference>
<dbReference type="HOGENOM" id="CLU_346135_0_0_1"/>
<evidence type="ECO:0000256" key="8">
    <source>
        <dbReference type="ARBA" id="ARBA00023242"/>
    </source>
</evidence>
<keyword evidence="7" id="KW-0325">Glycoprotein</keyword>
<evidence type="ECO:0000256" key="3">
    <source>
        <dbReference type="ARBA" id="ARBA00022723"/>
    </source>
</evidence>
<dbReference type="STRING" id="1081103.A0A0B2X5L1"/>
<dbReference type="InterPro" id="IPR003154">
    <property type="entry name" value="S1/P1nuclease"/>
</dbReference>
<evidence type="ECO:0000313" key="11">
    <source>
        <dbReference type="Proteomes" id="UP000030816"/>
    </source>
</evidence>
<keyword evidence="6" id="KW-1015">Disulfide bond</keyword>
<dbReference type="InterPro" id="IPR008947">
    <property type="entry name" value="PLipase_C/P1_nuclease_dom_sf"/>
</dbReference>
<dbReference type="AlphaFoldDB" id="A0A0B2X5L1"/>
<evidence type="ECO:0000256" key="9">
    <source>
        <dbReference type="SAM" id="SignalP"/>
    </source>
</evidence>
<dbReference type="GO" id="GO:0004519">
    <property type="term" value="F:endonuclease activity"/>
    <property type="evidence" value="ECO:0007669"/>
    <property type="project" value="UniProtKB-KW"/>
</dbReference>
<evidence type="ECO:0000256" key="1">
    <source>
        <dbReference type="ARBA" id="ARBA00009547"/>
    </source>
</evidence>
<keyword evidence="3" id="KW-0479">Metal-binding</keyword>
<dbReference type="OrthoDB" id="2991872at2759"/>
<gene>
    <name evidence="10" type="ORF">MAM_00054</name>
</gene>
<evidence type="ECO:0000256" key="4">
    <source>
        <dbReference type="ARBA" id="ARBA00022759"/>
    </source>
</evidence>
<dbReference type="Pfam" id="PF11951">
    <property type="entry name" value="Fungal_trans_2"/>
    <property type="match status" value="1"/>
</dbReference>
<dbReference type="GO" id="GO:0003676">
    <property type="term" value="F:nucleic acid binding"/>
    <property type="evidence" value="ECO:0007669"/>
    <property type="project" value="InterPro"/>
</dbReference>
<dbReference type="GO" id="GO:0046872">
    <property type="term" value="F:metal ion binding"/>
    <property type="evidence" value="ECO:0007669"/>
    <property type="project" value="UniProtKB-KW"/>
</dbReference>
<dbReference type="EMBL" id="AZHE01000001">
    <property type="protein sequence ID" value="KHO01053.1"/>
    <property type="molecule type" value="Genomic_DNA"/>
</dbReference>
<dbReference type="Gene3D" id="1.10.575.10">
    <property type="entry name" value="P1 Nuclease"/>
    <property type="match status" value="1"/>
</dbReference>
<evidence type="ECO:0000256" key="6">
    <source>
        <dbReference type="ARBA" id="ARBA00023157"/>
    </source>
</evidence>
<evidence type="ECO:0000313" key="10">
    <source>
        <dbReference type="EMBL" id="KHO01053.1"/>
    </source>
</evidence>
<evidence type="ECO:0000256" key="5">
    <source>
        <dbReference type="ARBA" id="ARBA00022801"/>
    </source>
</evidence>
<protein>
    <submittedName>
        <fullName evidence="10">Phospholipase C/P1 nuclease, core</fullName>
    </submittedName>
</protein>
<dbReference type="InterPro" id="IPR021858">
    <property type="entry name" value="Fun_TF"/>
</dbReference>